<gene>
    <name evidence="15" type="ORF">JOF55_002116</name>
</gene>
<keyword evidence="4" id="KW-0597">Phosphoprotein</keyword>
<feature type="domain" description="HAMP" evidence="14">
    <location>
        <begin position="222"/>
        <end position="274"/>
    </location>
</feature>
<dbReference type="PANTHER" id="PTHR45436">
    <property type="entry name" value="SENSOR HISTIDINE KINASE YKOH"/>
    <property type="match status" value="1"/>
</dbReference>
<keyword evidence="8 12" id="KW-1133">Transmembrane helix</keyword>
<dbReference type="GO" id="GO:0000155">
    <property type="term" value="F:phosphorelay sensor kinase activity"/>
    <property type="evidence" value="ECO:0007669"/>
    <property type="project" value="InterPro"/>
</dbReference>
<evidence type="ECO:0000256" key="4">
    <source>
        <dbReference type="ARBA" id="ARBA00022553"/>
    </source>
</evidence>
<dbReference type="SMART" id="SM00388">
    <property type="entry name" value="HisKA"/>
    <property type="match status" value="1"/>
</dbReference>
<dbReference type="InterPro" id="IPR036890">
    <property type="entry name" value="HATPase_C_sf"/>
</dbReference>
<feature type="transmembrane region" description="Helical" evidence="12">
    <location>
        <begin position="202"/>
        <end position="226"/>
    </location>
</feature>
<dbReference type="Gene3D" id="1.10.287.130">
    <property type="match status" value="1"/>
</dbReference>
<keyword evidence="10 12" id="KW-0472">Membrane</keyword>
<dbReference type="RefSeq" id="WP_310273024.1">
    <property type="nucleotide sequence ID" value="NZ_JAVDXW010000001.1"/>
</dbReference>
<dbReference type="CDD" id="cd06225">
    <property type="entry name" value="HAMP"/>
    <property type="match status" value="1"/>
</dbReference>
<evidence type="ECO:0000256" key="7">
    <source>
        <dbReference type="ARBA" id="ARBA00022777"/>
    </source>
</evidence>
<evidence type="ECO:0000256" key="1">
    <source>
        <dbReference type="ARBA" id="ARBA00000085"/>
    </source>
</evidence>
<dbReference type="Pfam" id="PF02518">
    <property type="entry name" value="HATPase_c"/>
    <property type="match status" value="1"/>
</dbReference>
<evidence type="ECO:0000256" key="3">
    <source>
        <dbReference type="ARBA" id="ARBA00012438"/>
    </source>
</evidence>
<sequence>MTTDRQRDERTGSEPHRPPRRGTRIPARAQIMGWMLLVLLVVLVAVVLLVRQFLHTDASSQVTSALEQEVQEFVNFATTGRDPATGQLLTEPAALFGSYLQRQYPDDSEVLIGTWRSPTDLESLAQAQNARIKEIARTPALLRKVITAPDQFGTVDTPAGPMRWVKVGAVAPRTANAPPAWFISGHFTAGDTAEVNRIVRTLLVVSALGVVLAAIASWVVAGAILAPVRQVRRTAAEIGERDLTRRIPVSGRDDIAALAEQFNAMLDRLQEAFATQRQFVDDAGHELRTPITIVRGHLELLGDDPVERADTIRLCTDELDRMARIVEDLLMLAKADRPDFVTPEPVSLAELTSDIDAKVRTLADRRWMLENIGEGDVAVDQQRLTQAVVQLAQNAVQHTEEGSTIRFGSSLSLGRINLWITDHGPGVGPEEVEKIFERFAHGDSRGRGGAGLGLAIVRAIADAHHGRVRVLSEPGKGATFGLDLPIASNPDKESTA</sequence>
<dbReference type="PROSITE" id="PS50109">
    <property type="entry name" value="HIS_KIN"/>
    <property type="match status" value="1"/>
</dbReference>
<dbReference type="SMART" id="SM00304">
    <property type="entry name" value="HAMP"/>
    <property type="match status" value="1"/>
</dbReference>
<dbReference type="InterPro" id="IPR036097">
    <property type="entry name" value="HisK_dim/P_sf"/>
</dbReference>
<dbReference type="AlphaFoldDB" id="A0AAE3ZDK8"/>
<organism evidence="15 16">
    <name type="scientific">Haloactinomyces albus</name>
    <dbReference type="NCBI Taxonomy" id="1352928"/>
    <lineage>
        <taxon>Bacteria</taxon>
        <taxon>Bacillati</taxon>
        <taxon>Actinomycetota</taxon>
        <taxon>Actinomycetes</taxon>
        <taxon>Actinopolysporales</taxon>
        <taxon>Actinopolysporaceae</taxon>
        <taxon>Haloactinomyces</taxon>
    </lineage>
</organism>
<dbReference type="Gene3D" id="6.10.340.10">
    <property type="match status" value="1"/>
</dbReference>
<feature type="domain" description="Histidine kinase" evidence="13">
    <location>
        <begin position="282"/>
        <end position="488"/>
    </location>
</feature>
<keyword evidence="7 15" id="KW-0418">Kinase</keyword>
<evidence type="ECO:0000256" key="9">
    <source>
        <dbReference type="ARBA" id="ARBA00023012"/>
    </source>
</evidence>
<evidence type="ECO:0000313" key="16">
    <source>
        <dbReference type="Proteomes" id="UP001180845"/>
    </source>
</evidence>
<evidence type="ECO:0000259" key="13">
    <source>
        <dbReference type="PROSITE" id="PS50109"/>
    </source>
</evidence>
<dbReference type="EC" id="2.7.13.3" evidence="3"/>
<protein>
    <recommendedName>
        <fullName evidence="3">histidine kinase</fullName>
        <ecNumber evidence="3">2.7.13.3</ecNumber>
    </recommendedName>
</protein>
<evidence type="ECO:0000256" key="10">
    <source>
        <dbReference type="ARBA" id="ARBA00023136"/>
    </source>
</evidence>
<evidence type="ECO:0000256" key="8">
    <source>
        <dbReference type="ARBA" id="ARBA00022989"/>
    </source>
</evidence>
<dbReference type="SMART" id="SM00387">
    <property type="entry name" value="HATPase_c"/>
    <property type="match status" value="1"/>
</dbReference>
<comment type="catalytic activity">
    <reaction evidence="1">
        <text>ATP + protein L-histidine = ADP + protein N-phospho-L-histidine.</text>
        <dbReference type="EC" id="2.7.13.3"/>
    </reaction>
</comment>
<accession>A0AAE3ZDK8</accession>
<dbReference type="CDD" id="cd00075">
    <property type="entry name" value="HATPase"/>
    <property type="match status" value="1"/>
</dbReference>
<reference evidence="15" key="1">
    <citation type="submission" date="2023-07" db="EMBL/GenBank/DDBJ databases">
        <title>Sequencing the genomes of 1000 actinobacteria strains.</title>
        <authorList>
            <person name="Klenk H.-P."/>
        </authorList>
    </citation>
    <scope>NUCLEOTIDE SEQUENCE</scope>
    <source>
        <strain evidence="15">DSM 45977</strain>
    </source>
</reference>
<proteinExistence type="predicted"/>
<dbReference type="InterPro" id="IPR050428">
    <property type="entry name" value="TCS_sensor_his_kinase"/>
</dbReference>
<evidence type="ECO:0000256" key="12">
    <source>
        <dbReference type="SAM" id="Phobius"/>
    </source>
</evidence>
<dbReference type="PROSITE" id="PS50885">
    <property type="entry name" value="HAMP"/>
    <property type="match status" value="1"/>
</dbReference>
<keyword evidence="9" id="KW-0902">Two-component regulatory system</keyword>
<keyword evidence="6 12" id="KW-0812">Transmembrane</keyword>
<dbReference type="Gene3D" id="3.30.565.10">
    <property type="entry name" value="Histidine kinase-like ATPase, C-terminal domain"/>
    <property type="match status" value="1"/>
</dbReference>
<feature type="compositionally biased region" description="Basic and acidic residues" evidence="11">
    <location>
        <begin position="1"/>
        <end position="17"/>
    </location>
</feature>
<dbReference type="SUPFAM" id="SSF47384">
    <property type="entry name" value="Homodimeric domain of signal transducing histidine kinase"/>
    <property type="match status" value="1"/>
</dbReference>
<dbReference type="PRINTS" id="PR00344">
    <property type="entry name" value="BCTRLSENSOR"/>
</dbReference>
<dbReference type="PANTHER" id="PTHR45436:SF5">
    <property type="entry name" value="SENSOR HISTIDINE KINASE TRCS"/>
    <property type="match status" value="1"/>
</dbReference>
<dbReference type="FunFam" id="1.10.287.130:FF:000001">
    <property type="entry name" value="Two-component sensor histidine kinase"/>
    <property type="match status" value="1"/>
</dbReference>
<feature type="transmembrane region" description="Helical" evidence="12">
    <location>
        <begin position="31"/>
        <end position="50"/>
    </location>
</feature>
<comment type="caution">
    <text evidence="15">The sequence shown here is derived from an EMBL/GenBank/DDBJ whole genome shotgun (WGS) entry which is preliminary data.</text>
</comment>
<evidence type="ECO:0000256" key="5">
    <source>
        <dbReference type="ARBA" id="ARBA00022679"/>
    </source>
</evidence>
<comment type="subcellular location">
    <subcellularLocation>
        <location evidence="2">Cell membrane</location>
    </subcellularLocation>
</comment>
<keyword evidence="5" id="KW-0808">Transferase</keyword>
<keyword evidence="16" id="KW-1185">Reference proteome</keyword>
<feature type="region of interest" description="Disordered" evidence="11">
    <location>
        <begin position="1"/>
        <end position="23"/>
    </location>
</feature>
<dbReference type="SUPFAM" id="SSF55874">
    <property type="entry name" value="ATPase domain of HSP90 chaperone/DNA topoisomerase II/histidine kinase"/>
    <property type="match status" value="1"/>
</dbReference>
<evidence type="ECO:0000259" key="14">
    <source>
        <dbReference type="PROSITE" id="PS50885"/>
    </source>
</evidence>
<dbReference type="InterPro" id="IPR003660">
    <property type="entry name" value="HAMP_dom"/>
</dbReference>
<evidence type="ECO:0000256" key="6">
    <source>
        <dbReference type="ARBA" id="ARBA00022692"/>
    </source>
</evidence>
<evidence type="ECO:0000313" key="15">
    <source>
        <dbReference type="EMBL" id="MDR7301935.1"/>
    </source>
</evidence>
<dbReference type="CDD" id="cd00082">
    <property type="entry name" value="HisKA"/>
    <property type="match status" value="1"/>
</dbReference>
<dbReference type="InterPro" id="IPR005467">
    <property type="entry name" value="His_kinase_dom"/>
</dbReference>
<name>A0AAE3ZDK8_9ACTN</name>
<dbReference type="Pfam" id="PF00512">
    <property type="entry name" value="HisKA"/>
    <property type="match status" value="1"/>
</dbReference>
<evidence type="ECO:0000256" key="2">
    <source>
        <dbReference type="ARBA" id="ARBA00004236"/>
    </source>
</evidence>
<dbReference type="EMBL" id="JAVDXW010000001">
    <property type="protein sequence ID" value="MDR7301935.1"/>
    <property type="molecule type" value="Genomic_DNA"/>
</dbReference>
<dbReference type="GO" id="GO:0005886">
    <property type="term" value="C:plasma membrane"/>
    <property type="evidence" value="ECO:0007669"/>
    <property type="project" value="UniProtKB-SubCell"/>
</dbReference>
<dbReference type="Pfam" id="PF00672">
    <property type="entry name" value="HAMP"/>
    <property type="match status" value="1"/>
</dbReference>
<dbReference type="InterPro" id="IPR003594">
    <property type="entry name" value="HATPase_dom"/>
</dbReference>
<dbReference type="SUPFAM" id="SSF158472">
    <property type="entry name" value="HAMP domain-like"/>
    <property type="match status" value="1"/>
</dbReference>
<dbReference type="InterPro" id="IPR003661">
    <property type="entry name" value="HisK_dim/P_dom"/>
</dbReference>
<evidence type="ECO:0000256" key="11">
    <source>
        <dbReference type="SAM" id="MobiDB-lite"/>
    </source>
</evidence>
<dbReference type="Proteomes" id="UP001180845">
    <property type="component" value="Unassembled WGS sequence"/>
</dbReference>
<dbReference type="InterPro" id="IPR004358">
    <property type="entry name" value="Sig_transdc_His_kin-like_C"/>
</dbReference>